<evidence type="ECO:0000256" key="3">
    <source>
        <dbReference type="ARBA" id="ARBA00022727"/>
    </source>
</evidence>
<dbReference type="HAMAP" id="MF_00165">
    <property type="entry name" value="Thymidylate_kinase"/>
    <property type="match status" value="1"/>
</dbReference>
<dbReference type="PANTHER" id="PTHR10344:SF4">
    <property type="entry name" value="UMP-CMP KINASE 2, MITOCHONDRIAL"/>
    <property type="match status" value="1"/>
</dbReference>
<keyword evidence="5 8" id="KW-0418">Kinase</keyword>
<name>A0A1F5NR74_9BACT</name>
<dbReference type="GO" id="GO:0004798">
    <property type="term" value="F:dTMP kinase activity"/>
    <property type="evidence" value="ECO:0007669"/>
    <property type="project" value="UniProtKB-UniRule"/>
</dbReference>
<dbReference type="SUPFAM" id="SSF52540">
    <property type="entry name" value="P-loop containing nucleoside triphosphate hydrolases"/>
    <property type="match status" value="1"/>
</dbReference>
<dbReference type="InterPro" id="IPR018094">
    <property type="entry name" value="Thymidylate_kinase"/>
</dbReference>
<dbReference type="GO" id="GO:0006233">
    <property type="term" value="P:dTDP biosynthetic process"/>
    <property type="evidence" value="ECO:0007669"/>
    <property type="project" value="InterPro"/>
</dbReference>
<comment type="catalytic activity">
    <reaction evidence="7 8">
        <text>dTMP + ATP = dTDP + ADP</text>
        <dbReference type="Rhea" id="RHEA:13517"/>
        <dbReference type="ChEBI" id="CHEBI:30616"/>
        <dbReference type="ChEBI" id="CHEBI:58369"/>
        <dbReference type="ChEBI" id="CHEBI:63528"/>
        <dbReference type="ChEBI" id="CHEBI:456216"/>
        <dbReference type="EC" id="2.7.4.9"/>
    </reaction>
</comment>
<evidence type="ECO:0000313" key="11">
    <source>
        <dbReference type="Proteomes" id="UP000176233"/>
    </source>
</evidence>
<comment type="caution">
    <text evidence="10">The sequence shown here is derived from an EMBL/GenBank/DDBJ whole genome shotgun (WGS) entry which is preliminary data.</text>
</comment>
<reference evidence="10 11" key="1">
    <citation type="journal article" date="2016" name="Nat. Commun.">
        <title>Thousands of microbial genomes shed light on interconnected biogeochemical processes in an aquifer system.</title>
        <authorList>
            <person name="Anantharaman K."/>
            <person name="Brown C.T."/>
            <person name="Hug L.A."/>
            <person name="Sharon I."/>
            <person name="Castelle C.J."/>
            <person name="Probst A.J."/>
            <person name="Thomas B.C."/>
            <person name="Singh A."/>
            <person name="Wilkins M.J."/>
            <person name="Karaoz U."/>
            <person name="Brodie E.L."/>
            <person name="Williams K.H."/>
            <person name="Hubbard S.S."/>
            <person name="Banfield J.F."/>
        </authorList>
    </citation>
    <scope>NUCLEOTIDE SEQUENCE [LARGE SCALE GENOMIC DNA]</scope>
</reference>
<keyword evidence="3 8" id="KW-0545">Nucleotide biosynthesis</keyword>
<evidence type="ECO:0000256" key="4">
    <source>
        <dbReference type="ARBA" id="ARBA00022741"/>
    </source>
</evidence>
<dbReference type="Proteomes" id="UP000176233">
    <property type="component" value="Unassembled WGS sequence"/>
</dbReference>
<evidence type="ECO:0000313" key="10">
    <source>
        <dbReference type="EMBL" id="OGE80166.1"/>
    </source>
</evidence>
<evidence type="ECO:0000256" key="6">
    <source>
        <dbReference type="ARBA" id="ARBA00022840"/>
    </source>
</evidence>
<evidence type="ECO:0000256" key="8">
    <source>
        <dbReference type="HAMAP-Rule" id="MF_00165"/>
    </source>
</evidence>
<keyword evidence="6 8" id="KW-0067">ATP-binding</keyword>
<evidence type="ECO:0000256" key="7">
    <source>
        <dbReference type="ARBA" id="ARBA00048743"/>
    </source>
</evidence>
<dbReference type="PANTHER" id="PTHR10344">
    <property type="entry name" value="THYMIDYLATE KINASE"/>
    <property type="match status" value="1"/>
</dbReference>
<evidence type="ECO:0000259" key="9">
    <source>
        <dbReference type="Pfam" id="PF02223"/>
    </source>
</evidence>
<keyword evidence="2 8" id="KW-0808">Transferase</keyword>
<dbReference type="GO" id="GO:0006235">
    <property type="term" value="P:dTTP biosynthetic process"/>
    <property type="evidence" value="ECO:0007669"/>
    <property type="project" value="UniProtKB-UniRule"/>
</dbReference>
<dbReference type="InterPro" id="IPR027417">
    <property type="entry name" value="P-loop_NTPase"/>
</dbReference>
<dbReference type="GO" id="GO:0005829">
    <property type="term" value="C:cytosol"/>
    <property type="evidence" value="ECO:0007669"/>
    <property type="project" value="TreeGrafter"/>
</dbReference>
<accession>A0A1F5NR74</accession>
<dbReference type="InterPro" id="IPR039430">
    <property type="entry name" value="Thymidylate_kin-like_dom"/>
</dbReference>
<keyword evidence="4 8" id="KW-0547">Nucleotide-binding</keyword>
<evidence type="ECO:0000256" key="2">
    <source>
        <dbReference type="ARBA" id="ARBA00022679"/>
    </source>
</evidence>
<protein>
    <recommendedName>
        <fullName evidence="8">Thymidylate kinase</fullName>
        <ecNumber evidence="8">2.7.4.9</ecNumber>
    </recommendedName>
    <alternativeName>
        <fullName evidence="8">dTMP kinase</fullName>
    </alternativeName>
</protein>
<dbReference type="EC" id="2.7.4.9" evidence="8"/>
<dbReference type="GO" id="GO:0005524">
    <property type="term" value="F:ATP binding"/>
    <property type="evidence" value="ECO:0007669"/>
    <property type="project" value="UniProtKB-UniRule"/>
</dbReference>
<dbReference type="Pfam" id="PF02223">
    <property type="entry name" value="Thymidylate_kin"/>
    <property type="match status" value="1"/>
</dbReference>
<organism evidence="10 11">
    <name type="scientific">Candidatus Doudnabacteria bacterium RIFCSPHIGHO2_01_FULL_45_18</name>
    <dbReference type="NCBI Taxonomy" id="1817823"/>
    <lineage>
        <taxon>Bacteria</taxon>
        <taxon>Candidatus Doudnaibacteriota</taxon>
    </lineage>
</organism>
<evidence type="ECO:0000256" key="1">
    <source>
        <dbReference type="ARBA" id="ARBA00009776"/>
    </source>
</evidence>
<dbReference type="Gene3D" id="3.40.50.300">
    <property type="entry name" value="P-loop containing nucleotide triphosphate hydrolases"/>
    <property type="match status" value="1"/>
</dbReference>
<comment type="caution">
    <text evidence="8">Lacks conserved residue(s) required for the propagation of feature annotation.</text>
</comment>
<gene>
    <name evidence="8" type="primary">tmk</name>
    <name evidence="10" type="ORF">A2660_02445</name>
</gene>
<proteinExistence type="inferred from homology"/>
<sequence>MSKGKLIVIEGTDGSGKRTQSELLYKHLTKLHIKSAMMHVPVYESFTGELIARYLRNEFGRLNPYLAATLFAVNRFQFRDKIVNWLKEGRVVVLNRYVTANQIHQSAHLHGKEKAEFIKWIGKMEYEIFAMPKPDLTLFLNVPVLIASGMIKRKPAKERKYAFGGKEDILESDLMHQQEALKQALRMAGTDKNSRQINAAGKTALLPKAEIAAMIWSEVSKFLKIK</sequence>
<feature type="domain" description="Thymidylate kinase-like" evidence="9">
    <location>
        <begin position="9"/>
        <end position="159"/>
    </location>
</feature>
<comment type="function">
    <text evidence="8">Phosphorylation of dTMP to form dTDP in both de novo and salvage pathways of dTTP synthesis.</text>
</comment>
<dbReference type="AlphaFoldDB" id="A0A1F5NR74"/>
<comment type="similarity">
    <text evidence="1 8">Belongs to the thymidylate kinase family.</text>
</comment>
<dbReference type="GO" id="GO:0006227">
    <property type="term" value="P:dUDP biosynthetic process"/>
    <property type="evidence" value="ECO:0007669"/>
    <property type="project" value="TreeGrafter"/>
</dbReference>
<evidence type="ECO:0000256" key="5">
    <source>
        <dbReference type="ARBA" id="ARBA00022777"/>
    </source>
</evidence>
<dbReference type="EMBL" id="MFEJ01000019">
    <property type="protein sequence ID" value="OGE80166.1"/>
    <property type="molecule type" value="Genomic_DNA"/>
</dbReference>